<accession>A0A3B0RDH5</accession>
<dbReference type="AlphaFoldDB" id="A0A3B0RDH5"/>
<sequence length="220" mass="24480">MKNKQFTLLVVFTILFVTITHAQPQNFIIKNGFSVGGGLTQFNIKTDNFTTIQGSGFAVGFASTVDIPHRWYNVSYGMQISENTFEVSGRMTDDVIGNEMIEYKLMAAQLGFLFHGKIIGSNLTFDAGPQLQYNGNLEFKNSEQETYFLNGYDGLSVSEITDISKFNINGAVGFTAGIGFLKVRAQYIYGFLNIFNKISTTTNNFKGNPETFVFSAMITF</sequence>
<gene>
    <name evidence="1" type="ORF">MNBD_BACTEROID02-788</name>
</gene>
<dbReference type="EMBL" id="UOEB01000291">
    <property type="protein sequence ID" value="VAV86098.1"/>
    <property type="molecule type" value="Genomic_DNA"/>
</dbReference>
<organism evidence="1">
    <name type="scientific">hydrothermal vent metagenome</name>
    <dbReference type="NCBI Taxonomy" id="652676"/>
    <lineage>
        <taxon>unclassified sequences</taxon>
        <taxon>metagenomes</taxon>
        <taxon>ecological metagenomes</taxon>
    </lineage>
</organism>
<proteinExistence type="predicted"/>
<protein>
    <recommendedName>
        <fullName evidence="2">Outer membrane protein beta-barrel domain-containing protein</fullName>
    </recommendedName>
</protein>
<name>A0A3B0RDH5_9ZZZZ</name>
<evidence type="ECO:0008006" key="2">
    <source>
        <dbReference type="Google" id="ProtNLM"/>
    </source>
</evidence>
<reference evidence="1" key="1">
    <citation type="submission" date="2018-06" db="EMBL/GenBank/DDBJ databases">
        <authorList>
            <person name="Zhirakovskaya E."/>
        </authorList>
    </citation>
    <scope>NUCLEOTIDE SEQUENCE</scope>
</reference>
<evidence type="ECO:0000313" key="1">
    <source>
        <dbReference type="EMBL" id="VAV86098.1"/>
    </source>
</evidence>